<sequence length="99" mass="9522">DQREVVGDLGKPFGANGGVFPRHRTAGALAVEALAAPASGSAGASGRSPPGCARAAASCCSRARTATRTPGRGRPGGSPSDAPVLCVAARAKAGLAGAR</sequence>
<gene>
    <name evidence="2" type="ORF">PCOR1329_LOCUS52056</name>
</gene>
<evidence type="ECO:0000313" key="2">
    <source>
        <dbReference type="EMBL" id="CAK0864095.1"/>
    </source>
</evidence>
<feature type="non-terminal residue" evidence="2">
    <location>
        <position position="1"/>
    </location>
</feature>
<accession>A0ABN9UVF4</accession>
<organism evidence="2 3">
    <name type="scientific">Prorocentrum cordatum</name>
    <dbReference type="NCBI Taxonomy" id="2364126"/>
    <lineage>
        <taxon>Eukaryota</taxon>
        <taxon>Sar</taxon>
        <taxon>Alveolata</taxon>
        <taxon>Dinophyceae</taxon>
        <taxon>Prorocentrales</taxon>
        <taxon>Prorocentraceae</taxon>
        <taxon>Prorocentrum</taxon>
    </lineage>
</organism>
<comment type="caution">
    <text evidence="2">The sequence shown here is derived from an EMBL/GenBank/DDBJ whole genome shotgun (WGS) entry which is preliminary data.</text>
</comment>
<keyword evidence="3" id="KW-1185">Reference proteome</keyword>
<protein>
    <submittedName>
        <fullName evidence="2">Uncharacterized protein</fullName>
    </submittedName>
</protein>
<feature type="region of interest" description="Disordered" evidence="1">
    <location>
        <begin position="1"/>
        <end position="20"/>
    </location>
</feature>
<reference evidence="2" key="1">
    <citation type="submission" date="2023-10" db="EMBL/GenBank/DDBJ databases">
        <authorList>
            <person name="Chen Y."/>
            <person name="Shah S."/>
            <person name="Dougan E. K."/>
            <person name="Thang M."/>
            <person name="Chan C."/>
        </authorList>
    </citation>
    <scope>NUCLEOTIDE SEQUENCE [LARGE SCALE GENOMIC DNA]</scope>
</reference>
<proteinExistence type="predicted"/>
<name>A0ABN9UVF4_9DINO</name>
<evidence type="ECO:0000313" key="3">
    <source>
        <dbReference type="Proteomes" id="UP001189429"/>
    </source>
</evidence>
<dbReference type="EMBL" id="CAUYUJ010016329">
    <property type="protein sequence ID" value="CAK0864095.1"/>
    <property type="molecule type" value="Genomic_DNA"/>
</dbReference>
<evidence type="ECO:0000256" key="1">
    <source>
        <dbReference type="SAM" id="MobiDB-lite"/>
    </source>
</evidence>
<dbReference type="Proteomes" id="UP001189429">
    <property type="component" value="Unassembled WGS sequence"/>
</dbReference>
<feature type="region of interest" description="Disordered" evidence="1">
    <location>
        <begin position="63"/>
        <end position="83"/>
    </location>
</feature>